<dbReference type="OrthoDB" id="103335at2"/>
<keyword evidence="1 2" id="KW-0732">Signal</keyword>
<keyword evidence="4" id="KW-1185">Reference proteome</keyword>
<dbReference type="SUPFAM" id="SSF117281">
    <property type="entry name" value="Kelch motif"/>
    <property type="match status" value="2"/>
</dbReference>
<sequence length="408" mass="44959">MKALLLFAVCWPAVLFSQTWTSGAPMPEHVRAGNTGGYAQGDGYLFVVSGRNYNGQITKKNQRYNFGSDTWSLMAEHPTGKMGAASTVLQDSLYTFGGLTTTPGTATRRVYKYSINQDSWSQVAQMPYPIVDADAVTYQDSLVYIVGSYSGNTLLYNAHTDHWRSATPILTSGSLAWGGFAVKDDKLVWACGTNAFLSNTYFNTVRVGTIDQNDRANITWTEAAPFPGNTRTFFDMYPWRDGVILTGGSTDNTFETASNECYHYNVTTDTWTALPPKPTAWNTGNSTSIYIDGQWHLICTAGYANGYLTQTEIFSEQALGWDNLGGCQLKDFRILQAAQTTIGYCSTSGEVVTVTLRDSHGRVIDVQNEPGKMGWTEITMSHTNLPTGIYFYTLQQGATTASKKMIRN</sequence>
<reference evidence="3 4" key="1">
    <citation type="submission" date="2016-10" db="EMBL/GenBank/DDBJ databases">
        <authorList>
            <person name="de Groot N.N."/>
        </authorList>
    </citation>
    <scope>NUCLEOTIDE SEQUENCE [LARGE SCALE GENOMIC DNA]</scope>
    <source>
        <strain evidence="3 4">CGMCC 1.7031</strain>
    </source>
</reference>
<evidence type="ECO:0000256" key="2">
    <source>
        <dbReference type="SAM" id="SignalP"/>
    </source>
</evidence>
<dbReference type="InterPro" id="IPR015915">
    <property type="entry name" value="Kelch-typ_b-propeller"/>
</dbReference>
<evidence type="ECO:0000256" key="1">
    <source>
        <dbReference type="ARBA" id="ARBA00022729"/>
    </source>
</evidence>
<dbReference type="Pfam" id="PF01344">
    <property type="entry name" value="Kelch_1"/>
    <property type="match status" value="1"/>
</dbReference>
<evidence type="ECO:0000313" key="4">
    <source>
        <dbReference type="Proteomes" id="UP000199354"/>
    </source>
</evidence>
<protein>
    <submittedName>
        <fullName evidence="3">Por secretion system C-terminal sorting domain-containing protein</fullName>
    </submittedName>
</protein>
<dbReference type="PANTHER" id="PTHR46375">
    <property type="entry name" value="KELCH REPEAT AND BTB DOMAIN-CONTAINING PROTEIN 13-RELATED"/>
    <property type="match status" value="1"/>
</dbReference>
<dbReference type="InterPro" id="IPR052392">
    <property type="entry name" value="Kelch-BTB_domain-containing"/>
</dbReference>
<accession>A0A1G5HHK0</accession>
<dbReference type="NCBIfam" id="TIGR04183">
    <property type="entry name" value="Por_Secre_tail"/>
    <property type="match status" value="1"/>
</dbReference>
<dbReference type="EMBL" id="FMVF01000008">
    <property type="protein sequence ID" value="SCY63345.1"/>
    <property type="molecule type" value="Genomic_DNA"/>
</dbReference>
<dbReference type="AlphaFoldDB" id="A0A1G5HHK0"/>
<dbReference type="Gene3D" id="2.120.10.80">
    <property type="entry name" value="Kelch-type beta propeller"/>
    <property type="match status" value="2"/>
</dbReference>
<dbReference type="SMART" id="SM00612">
    <property type="entry name" value="Kelch"/>
    <property type="match status" value="2"/>
</dbReference>
<feature type="signal peptide" evidence="2">
    <location>
        <begin position="1"/>
        <end position="17"/>
    </location>
</feature>
<name>A0A1G5HHK0_9FLAO</name>
<evidence type="ECO:0000313" key="3">
    <source>
        <dbReference type="EMBL" id="SCY63345.1"/>
    </source>
</evidence>
<dbReference type="STRING" id="490189.SAMN02927903_01849"/>
<dbReference type="InterPro" id="IPR026444">
    <property type="entry name" value="Secre_tail"/>
</dbReference>
<dbReference type="InterPro" id="IPR006652">
    <property type="entry name" value="Kelch_1"/>
</dbReference>
<dbReference type="Proteomes" id="UP000199354">
    <property type="component" value="Unassembled WGS sequence"/>
</dbReference>
<gene>
    <name evidence="3" type="ORF">SAMN02927903_01849</name>
</gene>
<organism evidence="3 4">
    <name type="scientific">Flavobacterium caeni</name>
    <dbReference type="NCBI Taxonomy" id="490189"/>
    <lineage>
        <taxon>Bacteria</taxon>
        <taxon>Pseudomonadati</taxon>
        <taxon>Bacteroidota</taxon>
        <taxon>Flavobacteriia</taxon>
        <taxon>Flavobacteriales</taxon>
        <taxon>Flavobacteriaceae</taxon>
        <taxon>Flavobacterium</taxon>
    </lineage>
</organism>
<dbReference type="RefSeq" id="WP_091142263.1">
    <property type="nucleotide sequence ID" value="NZ_FMVF01000008.1"/>
</dbReference>
<dbReference type="PANTHER" id="PTHR46375:SF3">
    <property type="entry name" value="KELCH REPEAT AND BTB DOMAIN-CONTAINING PROTEIN 13"/>
    <property type="match status" value="1"/>
</dbReference>
<proteinExistence type="predicted"/>
<feature type="chain" id="PRO_5011637268" evidence="2">
    <location>
        <begin position="18"/>
        <end position="408"/>
    </location>
</feature>